<gene>
    <name evidence="2" type="ORF">DKG75_15735</name>
</gene>
<evidence type="ECO:0000313" key="3">
    <source>
        <dbReference type="Proteomes" id="UP000246077"/>
    </source>
</evidence>
<feature type="domain" description="Glutamine amidotransferase" evidence="1">
    <location>
        <begin position="55"/>
        <end position="191"/>
    </location>
</feature>
<keyword evidence="3" id="KW-1185">Reference proteome</keyword>
<dbReference type="EMBL" id="QGLF01000004">
    <property type="protein sequence ID" value="PWR19902.1"/>
    <property type="molecule type" value="Genomic_DNA"/>
</dbReference>
<dbReference type="GO" id="GO:0005829">
    <property type="term" value="C:cytosol"/>
    <property type="evidence" value="ECO:0007669"/>
    <property type="project" value="TreeGrafter"/>
</dbReference>
<dbReference type="OrthoDB" id="7365442at2"/>
<dbReference type="InterPro" id="IPR017926">
    <property type="entry name" value="GATASE"/>
</dbReference>
<comment type="caution">
    <text evidence="2">The sequence shown here is derived from an EMBL/GenBank/DDBJ whole genome shotgun (WGS) entry which is preliminary data.</text>
</comment>
<dbReference type="Proteomes" id="UP000246077">
    <property type="component" value="Unassembled WGS sequence"/>
</dbReference>
<dbReference type="InterPro" id="IPR029062">
    <property type="entry name" value="Class_I_gatase-like"/>
</dbReference>
<dbReference type="InterPro" id="IPR044992">
    <property type="entry name" value="ChyE-like"/>
</dbReference>
<protein>
    <submittedName>
        <fullName evidence="2">GMP synthase</fullName>
    </submittedName>
</protein>
<dbReference type="PANTHER" id="PTHR42695">
    <property type="entry name" value="GLUTAMINE AMIDOTRANSFERASE YLR126C-RELATED"/>
    <property type="match status" value="1"/>
</dbReference>
<dbReference type="AlphaFoldDB" id="A0A317DZV5"/>
<dbReference type="SUPFAM" id="SSF52317">
    <property type="entry name" value="Class I glutamine amidotransferase-like"/>
    <property type="match status" value="1"/>
</dbReference>
<reference evidence="3" key="1">
    <citation type="submission" date="2018-05" db="EMBL/GenBank/DDBJ databases">
        <title>Zavarzinia sp. HR-AS.</title>
        <authorList>
            <person name="Lee Y."/>
            <person name="Jeon C.O."/>
        </authorList>
    </citation>
    <scope>NUCLEOTIDE SEQUENCE [LARGE SCALE GENOMIC DNA]</scope>
    <source>
        <strain evidence="3">DSM 1231</strain>
    </source>
</reference>
<dbReference type="PANTHER" id="PTHR42695:SF5">
    <property type="entry name" value="GLUTAMINE AMIDOTRANSFERASE YLR126C-RELATED"/>
    <property type="match status" value="1"/>
</dbReference>
<proteinExistence type="predicted"/>
<evidence type="ECO:0000259" key="1">
    <source>
        <dbReference type="Pfam" id="PF00117"/>
    </source>
</evidence>
<dbReference type="RefSeq" id="WP_109922085.1">
    <property type="nucleotide sequence ID" value="NZ_QGLF01000004.1"/>
</dbReference>
<dbReference type="Pfam" id="PF00117">
    <property type="entry name" value="GATase"/>
    <property type="match status" value="1"/>
</dbReference>
<sequence length="255" mass="27278">MRILCVQNDMRTPPGLVGQALIEAGARLDVIAPHDGWSSLAPAGGTPLPGGPGAHDALLVLGGPMHANNDRDYPALPAILDLIRAFHRADRPVLGLCLGAQLISRAFGARVYPRGLTEIGFLPLDLTAAGLADPLLAGLAPRQHIMQWHEDTFDLAPGADLLITGADVRHQAFRLGRATYGFQCHFEVTADIARDWLYRNARWVAAHRPDVLAGFEDGLHRHLPAAAAFAATVSRRFLSLARGSLAREGLVAAPD</sequence>
<dbReference type="CDD" id="cd01741">
    <property type="entry name" value="GATase1_1"/>
    <property type="match status" value="1"/>
</dbReference>
<evidence type="ECO:0000313" key="2">
    <source>
        <dbReference type="EMBL" id="PWR19902.1"/>
    </source>
</evidence>
<dbReference type="Gene3D" id="3.40.50.880">
    <property type="match status" value="1"/>
</dbReference>
<accession>A0A317DZV5</accession>
<organism evidence="2 3">
    <name type="scientific">Zavarzinia compransoris</name>
    <dbReference type="NCBI Taxonomy" id="1264899"/>
    <lineage>
        <taxon>Bacteria</taxon>
        <taxon>Pseudomonadati</taxon>
        <taxon>Pseudomonadota</taxon>
        <taxon>Alphaproteobacteria</taxon>
        <taxon>Rhodospirillales</taxon>
        <taxon>Zavarziniaceae</taxon>
        <taxon>Zavarzinia</taxon>
    </lineage>
</organism>
<name>A0A317DZV5_9PROT</name>
<dbReference type="PROSITE" id="PS51273">
    <property type="entry name" value="GATASE_TYPE_1"/>
    <property type="match status" value="1"/>
</dbReference>